<evidence type="ECO:0000313" key="2">
    <source>
        <dbReference type="EMBL" id="EKU93890.1"/>
    </source>
</evidence>
<dbReference type="eggNOG" id="COG1840">
    <property type="taxonomic scope" value="Bacteria"/>
</dbReference>
<dbReference type="PANTHER" id="PTHR30006">
    <property type="entry name" value="THIAMINE-BINDING PERIPLASMIC PROTEIN-RELATED"/>
    <property type="match status" value="1"/>
</dbReference>
<dbReference type="AlphaFoldDB" id="K9EXH4"/>
<reference evidence="2 3" key="1">
    <citation type="submission" date="2012-09" db="EMBL/GenBank/DDBJ databases">
        <title>The Genome Sequence of Alloiococcus otitis ATCC 51267.</title>
        <authorList>
            <consortium name="The Broad Institute Genome Sequencing Platform"/>
            <person name="Earl A."/>
            <person name="Ward D."/>
            <person name="Feldgarden M."/>
            <person name="Gevers D."/>
            <person name="Huys G."/>
            <person name="Walker B."/>
            <person name="Young S.K."/>
            <person name="Zeng Q."/>
            <person name="Gargeya S."/>
            <person name="Fitzgerald M."/>
            <person name="Haas B."/>
            <person name="Abouelleil A."/>
            <person name="Alvarado L."/>
            <person name="Arachchi H.M."/>
            <person name="Berlin A.M."/>
            <person name="Chapman S.B."/>
            <person name="Goldberg J."/>
            <person name="Griggs A."/>
            <person name="Gujja S."/>
            <person name="Hansen M."/>
            <person name="Howarth C."/>
            <person name="Imamovic A."/>
            <person name="Larimer J."/>
            <person name="McCowen C."/>
            <person name="Montmayeur A."/>
            <person name="Murphy C."/>
            <person name="Neiman D."/>
            <person name="Pearson M."/>
            <person name="Priest M."/>
            <person name="Roberts A."/>
            <person name="Saif S."/>
            <person name="Shea T."/>
            <person name="Sisk P."/>
            <person name="Sykes S."/>
            <person name="Wortman J."/>
            <person name="Nusbaum C."/>
            <person name="Birren B."/>
        </authorList>
    </citation>
    <scope>NUCLEOTIDE SEQUENCE [LARGE SCALE GENOMIC DNA]</scope>
    <source>
        <strain evidence="2 3">ATCC 51267</strain>
    </source>
</reference>
<proteinExistence type="predicted"/>
<dbReference type="GO" id="GO:0030975">
    <property type="term" value="F:thiamine binding"/>
    <property type="evidence" value="ECO:0007669"/>
    <property type="project" value="TreeGrafter"/>
</dbReference>
<dbReference type="Pfam" id="PF13416">
    <property type="entry name" value="SBP_bac_8"/>
    <property type="match status" value="1"/>
</dbReference>
<accession>K9EXH4</accession>
<dbReference type="GO" id="GO:0030976">
    <property type="term" value="F:thiamine pyrophosphate binding"/>
    <property type="evidence" value="ECO:0007669"/>
    <property type="project" value="TreeGrafter"/>
</dbReference>
<dbReference type="RefSeq" id="WP_003777189.1">
    <property type="nucleotide sequence ID" value="NZ_JH992958.1"/>
</dbReference>
<dbReference type="Gene3D" id="3.40.190.10">
    <property type="entry name" value="Periplasmic binding protein-like II"/>
    <property type="match status" value="2"/>
</dbReference>
<gene>
    <name evidence="2" type="ORF">HMPREF9698_00567</name>
</gene>
<dbReference type="HOGENOM" id="CLU_026974_0_2_9"/>
<dbReference type="SUPFAM" id="SSF53850">
    <property type="entry name" value="Periplasmic binding protein-like II"/>
    <property type="match status" value="1"/>
</dbReference>
<evidence type="ECO:0000256" key="1">
    <source>
        <dbReference type="ARBA" id="ARBA00022729"/>
    </source>
</evidence>
<name>K9EXH4_9LACT</name>
<dbReference type="EMBL" id="AGXA01000013">
    <property type="protein sequence ID" value="EKU93890.1"/>
    <property type="molecule type" value="Genomic_DNA"/>
</dbReference>
<dbReference type="GO" id="GO:0015888">
    <property type="term" value="P:thiamine transport"/>
    <property type="evidence" value="ECO:0007669"/>
    <property type="project" value="TreeGrafter"/>
</dbReference>
<sequence length="327" mass="37167">MPKTYIFILPKTYNFKLPLTGRDEFFKERAAEAGFDIEFVQLGGPDLTNRLLAEGQSTTADIVFGLNEFSFQEIADEELLESHAPAWKDEIAEDVPTRDDDLYAPVDYARVFAIYNEDEVDESELPTHWNDFYNDPQYENRYFVPNALGGATNSAVMYINLIEHRDDSQEMGVTQEGLDNVAQYFENGVTMPEGGPETWMPDFVSGEVPYSFTFMGNVTNFEQEYDVNIGVLDLDPGVIQTTEQIGIINDGEDNTVEQEFIDWFGSEEVMAAFAEEHGQVPVNANASDSVDERLNEIMENTTPVDLDYDWVGDHLDEWIEYVELNIL</sequence>
<evidence type="ECO:0000313" key="3">
    <source>
        <dbReference type="Proteomes" id="UP000009875"/>
    </source>
</evidence>
<dbReference type="Proteomes" id="UP000009875">
    <property type="component" value="Unassembled WGS sequence"/>
</dbReference>
<dbReference type="GO" id="GO:0030288">
    <property type="term" value="C:outer membrane-bounded periplasmic space"/>
    <property type="evidence" value="ECO:0007669"/>
    <property type="project" value="TreeGrafter"/>
</dbReference>
<organism evidence="2 3">
    <name type="scientific">Alloiococcus otitis ATCC 51267</name>
    <dbReference type="NCBI Taxonomy" id="883081"/>
    <lineage>
        <taxon>Bacteria</taxon>
        <taxon>Bacillati</taxon>
        <taxon>Bacillota</taxon>
        <taxon>Bacilli</taxon>
        <taxon>Lactobacillales</taxon>
        <taxon>Carnobacteriaceae</taxon>
        <taxon>Alloiococcus</taxon>
    </lineage>
</organism>
<dbReference type="PANTHER" id="PTHR30006:SF2">
    <property type="entry name" value="ABC TRANSPORTER SUBSTRATE-BINDING PROTEIN"/>
    <property type="match status" value="1"/>
</dbReference>
<keyword evidence="3" id="KW-1185">Reference proteome</keyword>
<comment type="caution">
    <text evidence="2">The sequence shown here is derived from an EMBL/GenBank/DDBJ whole genome shotgun (WGS) entry which is preliminary data.</text>
</comment>
<keyword evidence="1" id="KW-0732">Signal</keyword>
<protein>
    <recommendedName>
        <fullName evidence="4">ABC transporter substrate-binding protein</fullName>
    </recommendedName>
</protein>
<evidence type="ECO:0008006" key="4">
    <source>
        <dbReference type="Google" id="ProtNLM"/>
    </source>
</evidence>
<dbReference type="STRING" id="883081.HMPREF9698_00567"/>
<dbReference type="InterPro" id="IPR006059">
    <property type="entry name" value="SBP"/>
</dbReference>